<dbReference type="CDD" id="cd00090">
    <property type="entry name" value="HTH_ARSR"/>
    <property type="match status" value="1"/>
</dbReference>
<evidence type="ECO:0000313" key="6">
    <source>
        <dbReference type="EMBL" id="RZV06682.1"/>
    </source>
</evidence>
<reference evidence="6 7" key="1">
    <citation type="submission" date="2019-02" db="EMBL/GenBank/DDBJ databases">
        <title>Genomic Encyclopedia of Archaeal and Bacterial Type Strains, Phase II (KMG-II): from individual species to whole genera.</title>
        <authorList>
            <person name="Goeker M."/>
        </authorList>
    </citation>
    <scope>NUCLEOTIDE SEQUENCE [LARGE SCALE GENOMIC DNA]</scope>
    <source>
        <strain evidence="6 7">DSM 18328</strain>
    </source>
</reference>
<dbReference type="GO" id="GO:0005829">
    <property type="term" value="C:cytosol"/>
    <property type="evidence" value="ECO:0007669"/>
    <property type="project" value="TreeGrafter"/>
</dbReference>
<dbReference type="Pfam" id="PF02080">
    <property type="entry name" value="TrkA_C"/>
    <property type="match status" value="1"/>
</dbReference>
<dbReference type="InterPro" id="IPR006037">
    <property type="entry name" value="RCK_C"/>
</dbReference>
<feature type="domain" description="RCK C-terminal" evidence="5">
    <location>
        <begin position="159"/>
        <end position="246"/>
    </location>
</feature>
<evidence type="ECO:0000256" key="2">
    <source>
        <dbReference type="ARBA" id="ARBA00023125"/>
    </source>
</evidence>
<feature type="domain" description="HTH asnC-type" evidence="4">
    <location>
        <begin position="5"/>
        <end position="68"/>
    </location>
</feature>
<dbReference type="SUPFAM" id="SSF46785">
    <property type="entry name" value="Winged helix' DNA-binding domain"/>
    <property type="match status" value="1"/>
</dbReference>
<evidence type="ECO:0000313" key="7">
    <source>
        <dbReference type="Proteomes" id="UP000291097"/>
    </source>
</evidence>
<dbReference type="OrthoDB" id="57033at2157"/>
<dbReference type="AlphaFoldDB" id="A0A482Y3U3"/>
<dbReference type="SUPFAM" id="SSF116726">
    <property type="entry name" value="TrkA C-terminal domain-like"/>
    <property type="match status" value="1"/>
</dbReference>
<keyword evidence="1" id="KW-0805">Transcription regulation</keyword>
<dbReference type="GO" id="GO:0006813">
    <property type="term" value="P:potassium ion transport"/>
    <property type="evidence" value="ECO:0007669"/>
    <property type="project" value="InterPro"/>
</dbReference>
<dbReference type="GO" id="GO:0043200">
    <property type="term" value="P:response to amino acid"/>
    <property type="evidence" value="ECO:0007669"/>
    <property type="project" value="TreeGrafter"/>
</dbReference>
<dbReference type="GO" id="GO:0043565">
    <property type="term" value="F:sequence-specific DNA binding"/>
    <property type="evidence" value="ECO:0007669"/>
    <property type="project" value="InterPro"/>
</dbReference>
<dbReference type="InterPro" id="IPR011991">
    <property type="entry name" value="ArsR-like_HTH"/>
</dbReference>
<dbReference type="Pfam" id="PF13412">
    <property type="entry name" value="HTH_24"/>
    <property type="match status" value="1"/>
</dbReference>
<organism evidence="6 7">
    <name type="scientific">Natrinema hispanicum</name>
    <dbReference type="NCBI Taxonomy" id="392421"/>
    <lineage>
        <taxon>Archaea</taxon>
        <taxon>Methanobacteriati</taxon>
        <taxon>Methanobacteriota</taxon>
        <taxon>Stenosarchaea group</taxon>
        <taxon>Halobacteria</taxon>
        <taxon>Halobacteriales</taxon>
        <taxon>Natrialbaceae</taxon>
        <taxon>Natrinema</taxon>
    </lineage>
</organism>
<evidence type="ECO:0000259" key="5">
    <source>
        <dbReference type="PROSITE" id="PS51202"/>
    </source>
</evidence>
<dbReference type="PROSITE" id="PS51202">
    <property type="entry name" value="RCK_C"/>
    <property type="match status" value="1"/>
</dbReference>
<name>A0A482Y3U3_9EURY</name>
<dbReference type="GO" id="GO:0008324">
    <property type="term" value="F:monoatomic cation transmembrane transporter activity"/>
    <property type="evidence" value="ECO:0007669"/>
    <property type="project" value="InterPro"/>
</dbReference>
<dbReference type="InterPro" id="IPR019888">
    <property type="entry name" value="Tscrpt_reg_AsnC-like"/>
</dbReference>
<keyword evidence="2 6" id="KW-0238">DNA-binding</keyword>
<dbReference type="InterPro" id="IPR036390">
    <property type="entry name" value="WH_DNA-bd_sf"/>
</dbReference>
<dbReference type="EMBL" id="SHMP01000007">
    <property type="protein sequence ID" value="RZV06682.1"/>
    <property type="molecule type" value="Genomic_DNA"/>
</dbReference>
<dbReference type="Gene3D" id="1.10.10.10">
    <property type="entry name" value="Winged helix-like DNA-binding domain superfamily/Winged helix DNA-binding domain"/>
    <property type="match status" value="1"/>
</dbReference>
<dbReference type="RefSeq" id="WP_130501530.1">
    <property type="nucleotide sequence ID" value="NZ_SHMP01000007.1"/>
</dbReference>
<dbReference type="Proteomes" id="UP000291097">
    <property type="component" value="Unassembled WGS sequence"/>
</dbReference>
<dbReference type="Gene3D" id="3.30.70.1450">
    <property type="entry name" value="Regulator of K+ conductance, C-terminal domain"/>
    <property type="match status" value="1"/>
</dbReference>
<dbReference type="PRINTS" id="PR00033">
    <property type="entry name" value="HTHASNC"/>
</dbReference>
<evidence type="ECO:0000256" key="1">
    <source>
        <dbReference type="ARBA" id="ARBA00023015"/>
    </source>
</evidence>
<comment type="caution">
    <text evidence="6">The sequence shown here is derived from an EMBL/GenBank/DDBJ whole genome shotgun (WGS) entry which is preliminary data.</text>
</comment>
<dbReference type="InterPro" id="IPR036388">
    <property type="entry name" value="WH-like_DNA-bd_sf"/>
</dbReference>
<dbReference type="SMART" id="SM00344">
    <property type="entry name" value="HTH_ASNC"/>
    <property type="match status" value="1"/>
</dbReference>
<evidence type="ECO:0000256" key="3">
    <source>
        <dbReference type="ARBA" id="ARBA00023163"/>
    </source>
</evidence>
<keyword evidence="3" id="KW-0804">Transcription</keyword>
<dbReference type="PANTHER" id="PTHR30154">
    <property type="entry name" value="LEUCINE-RESPONSIVE REGULATORY PROTEIN"/>
    <property type="match status" value="1"/>
</dbReference>
<dbReference type="PROSITE" id="PS50956">
    <property type="entry name" value="HTH_ASNC_2"/>
    <property type="match status" value="1"/>
</dbReference>
<dbReference type="InterPro" id="IPR036721">
    <property type="entry name" value="RCK_C_sf"/>
</dbReference>
<dbReference type="PANTHER" id="PTHR30154:SF34">
    <property type="entry name" value="TRANSCRIPTIONAL REGULATOR AZLB"/>
    <property type="match status" value="1"/>
</dbReference>
<protein>
    <submittedName>
        <fullName evidence="6">DNA-binding Lrp family transcriptional regulator</fullName>
    </submittedName>
</protein>
<evidence type="ECO:0000259" key="4">
    <source>
        <dbReference type="PROSITE" id="PS50956"/>
    </source>
</evidence>
<accession>A0A482Y3U3</accession>
<gene>
    <name evidence="6" type="ORF">BDK88_3709</name>
</gene>
<dbReference type="InterPro" id="IPR000485">
    <property type="entry name" value="AsnC-type_HTH_dom"/>
</dbReference>
<dbReference type="Gene3D" id="3.30.70.920">
    <property type="match status" value="1"/>
</dbReference>
<sequence>MSKGIDEIDEEILYYLTREGRHTSAPDIAEKVDVSAPTVRNRIRRLEEDGIIKGYHAHVDYERADGRLANLFTCTTPATDRQEQAQRVLDIPGVINVREIMTGKGDLQIKVVGMDTDDLTRIAQDITALGIEIDDEGLIHREYVRPYAQFGPREKEPISPVTGVAGLAGDADVIEVIVKEGAPITDKTLQQANEEGLIPASVLVVRIDRDDQAITPTGETIVREDDFVTIHSRSGITDDTLEVFTG</sequence>
<proteinExistence type="predicted"/>